<dbReference type="NCBIfam" id="TIGR00488">
    <property type="entry name" value="bis(5'-nucleosyl)-tetraphosphatase (symmetrical) YqeK"/>
    <property type="match status" value="1"/>
</dbReference>
<protein>
    <recommendedName>
        <fullName evidence="1">bis(5'-nucleosyl)-tetraphosphatase (symmetrical)</fullName>
        <ecNumber evidence="1">3.6.1.41</ecNumber>
    </recommendedName>
</protein>
<dbReference type="Proteomes" id="UP000602647">
    <property type="component" value="Unassembled WGS sequence"/>
</dbReference>
<dbReference type="Pfam" id="PF01966">
    <property type="entry name" value="HD"/>
    <property type="match status" value="1"/>
</dbReference>
<dbReference type="EMBL" id="JACRYT010000003">
    <property type="protein sequence ID" value="MBC6679144.1"/>
    <property type="molecule type" value="Genomic_DNA"/>
</dbReference>
<dbReference type="EC" id="3.6.1.41" evidence="1"/>
<dbReference type="SMART" id="SM00471">
    <property type="entry name" value="HDc"/>
    <property type="match status" value="1"/>
</dbReference>
<evidence type="ECO:0000313" key="8">
    <source>
        <dbReference type="EMBL" id="MBC6679144.1"/>
    </source>
</evidence>
<dbReference type="RefSeq" id="WP_187302413.1">
    <property type="nucleotide sequence ID" value="NZ_JACRYT010000003.1"/>
</dbReference>
<dbReference type="SUPFAM" id="SSF109604">
    <property type="entry name" value="HD-domain/PDEase-like"/>
    <property type="match status" value="1"/>
</dbReference>
<keyword evidence="2" id="KW-0479">Metal-binding</keyword>
<dbReference type="InterPro" id="IPR003607">
    <property type="entry name" value="HD/PDEase_dom"/>
</dbReference>
<evidence type="ECO:0000256" key="4">
    <source>
        <dbReference type="ARBA" id="ARBA00022801"/>
    </source>
</evidence>
<dbReference type="GO" id="GO:0008803">
    <property type="term" value="F:bis(5'-nucleosyl)-tetraphosphatase (symmetrical) activity"/>
    <property type="evidence" value="ECO:0007669"/>
    <property type="project" value="UniProtKB-EC"/>
</dbReference>
<dbReference type="InterPro" id="IPR051094">
    <property type="entry name" value="Diverse_Catalytic_Enzymes"/>
</dbReference>
<dbReference type="PANTHER" id="PTHR35795:SF1">
    <property type="entry name" value="BIS(5'-NUCLEOSYL)-TETRAPHOSPHATASE, SYMMETRICAL"/>
    <property type="match status" value="1"/>
</dbReference>
<evidence type="ECO:0000256" key="6">
    <source>
        <dbReference type="ARBA" id="ARBA00049417"/>
    </source>
</evidence>
<dbReference type="AlphaFoldDB" id="A0A923NLC5"/>
<sequence>MDSIETYIKKNLSEKRRKHVYGVVHTAQKLAGQYGCDREKAKLAALFHDMFRSTPVDVLNMYVRQLEMDPVYLDNANLAHGPIAAKIMKRDYGITDPDLLNAVRYHTTGRAGMSLLEKVLYLADAIEPGRNYPGVEEIRKRAETSLDDACLLSMERSIRYIEERGLFLHEDTIKAREDLKKKGEKNGL</sequence>
<keyword evidence="4 8" id="KW-0378">Hydrolase</keyword>
<dbReference type="GO" id="GO:0000166">
    <property type="term" value="F:nucleotide binding"/>
    <property type="evidence" value="ECO:0007669"/>
    <property type="project" value="UniProtKB-KW"/>
</dbReference>
<keyword evidence="9" id="KW-1185">Reference proteome</keyword>
<gene>
    <name evidence="8" type="primary">yqeK</name>
    <name evidence="8" type="ORF">H9L42_04810</name>
</gene>
<keyword evidence="5" id="KW-0408">Iron</keyword>
<dbReference type="CDD" id="cd00077">
    <property type="entry name" value="HDc"/>
    <property type="match status" value="1"/>
</dbReference>
<name>A0A923NLC5_9FIRM</name>
<evidence type="ECO:0000256" key="1">
    <source>
        <dbReference type="ARBA" id="ARBA00012506"/>
    </source>
</evidence>
<evidence type="ECO:0000313" key="9">
    <source>
        <dbReference type="Proteomes" id="UP000602647"/>
    </source>
</evidence>
<keyword evidence="3" id="KW-0547">Nucleotide-binding</keyword>
<evidence type="ECO:0000259" key="7">
    <source>
        <dbReference type="SMART" id="SM00471"/>
    </source>
</evidence>
<evidence type="ECO:0000256" key="3">
    <source>
        <dbReference type="ARBA" id="ARBA00022741"/>
    </source>
</evidence>
<dbReference type="Gene3D" id="1.10.3210.10">
    <property type="entry name" value="Hypothetical protein af1432"/>
    <property type="match status" value="1"/>
</dbReference>
<dbReference type="InterPro" id="IPR006674">
    <property type="entry name" value="HD_domain"/>
</dbReference>
<dbReference type="PANTHER" id="PTHR35795">
    <property type="entry name" value="SLR1885 PROTEIN"/>
    <property type="match status" value="1"/>
</dbReference>
<feature type="domain" description="HD/PDEase" evidence="7">
    <location>
        <begin position="12"/>
        <end position="138"/>
    </location>
</feature>
<dbReference type="InterPro" id="IPR005249">
    <property type="entry name" value="YqeK"/>
</dbReference>
<comment type="catalytic activity">
    <reaction evidence="6">
        <text>P(1),P(4)-bis(5'-adenosyl) tetraphosphate + H2O = 2 ADP + 2 H(+)</text>
        <dbReference type="Rhea" id="RHEA:24252"/>
        <dbReference type="ChEBI" id="CHEBI:15377"/>
        <dbReference type="ChEBI" id="CHEBI:15378"/>
        <dbReference type="ChEBI" id="CHEBI:58141"/>
        <dbReference type="ChEBI" id="CHEBI:456216"/>
        <dbReference type="EC" id="3.6.1.41"/>
    </reaction>
</comment>
<evidence type="ECO:0000256" key="5">
    <source>
        <dbReference type="ARBA" id="ARBA00023004"/>
    </source>
</evidence>
<organism evidence="8 9">
    <name type="scientific">Zhenpiania hominis</name>
    <dbReference type="NCBI Taxonomy" id="2763644"/>
    <lineage>
        <taxon>Bacteria</taxon>
        <taxon>Bacillati</taxon>
        <taxon>Bacillota</taxon>
        <taxon>Clostridia</taxon>
        <taxon>Peptostreptococcales</taxon>
        <taxon>Anaerovoracaceae</taxon>
        <taxon>Zhenpiania</taxon>
    </lineage>
</organism>
<accession>A0A923NLC5</accession>
<comment type="caution">
    <text evidence="8">The sequence shown here is derived from an EMBL/GenBank/DDBJ whole genome shotgun (WGS) entry which is preliminary data.</text>
</comment>
<proteinExistence type="predicted"/>
<evidence type="ECO:0000256" key="2">
    <source>
        <dbReference type="ARBA" id="ARBA00022723"/>
    </source>
</evidence>
<reference evidence="8" key="1">
    <citation type="submission" date="2020-08" db="EMBL/GenBank/DDBJ databases">
        <title>Genome public.</title>
        <authorList>
            <person name="Liu C."/>
            <person name="Sun Q."/>
        </authorList>
    </citation>
    <scope>NUCLEOTIDE SEQUENCE</scope>
    <source>
        <strain evidence="8">BX12</strain>
    </source>
</reference>
<dbReference type="GO" id="GO:0046872">
    <property type="term" value="F:metal ion binding"/>
    <property type="evidence" value="ECO:0007669"/>
    <property type="project" value="UniProtKB-KW"/>
</dbReference>